<feature type="region of interest" description="Disordered" evidence="1">
    <location>
        <begin position="103"/>
        <end position="130"/>
    </location>
</feature>
<keyword evidence="3" id="KW-1185">Reference proteome</keyword>
<proteinExistence type="predicted"/>
<evidence type="ECO:0000313" key="2">
    <source>
        <dbReference type="EMBL" id="CAK1585198.1"/>
    </source>
</evidence>
<name>A0AAV1KR41_9NEOP</name>
<dbReference type="Proteomes" id="UP001314205">
    <property type="component" value="Unassembled WGS sequence"/>
</dbReference>
<evidence type="ECO:0000256" key="1">
    <source>
        <dbReference type="SAM" id="MobiDB-lite"/>
    </source>
</evidence>
<dbReference type="AlphaFoldDB" id="A0AAV1KR41"/>
<accession>A0AAV1KR41</accession>
<organism evidence="2 3">
    <name type="scientific">Parnassius mnemosyne</name>
    <name type="common">clouded apollo</name>
    <dbReference type="NCBI Taxonomy" id="213953"/>
    <lineage>
        <taxon>Eukaryota</taxon>
        <taxon>Metazoa</taxon>
        <taxon>Ecdysozoa</taxon>
        <taxon>Arthropoda</taxon>
        <taxon>Hexapoda</taxon>
        <taxon>Insecta</taxon>
        <taxon>Pterygota</taxon>
        <taxon>Neoptera</taxon>
        <taxon>Endopterygota</taxon>
        <taxon>Lepidoptera</taxon>
        <taxon>Glossata</taxon>
        <taxon>Ditrysia</taxon>
        <taxon>Papilionoidea</taxon>
        <taxon>Papilionidae</taxon>
        <taxon>Parnassiinae</taxon>
        <taxon>Parnassini</taxon>
        <taxon>Parnassius</taxon>
        <taxon>Driopa</taxon>
    </lineage>
</organism>
<comment type="caution">
    <text evidence="2">The sequence shown here is derived from an EMBL/GenBank/DDBJ whole genome shotgun (WGS) entry which is preliminary data.</text>
</comment>
<feature type="compositionally biased region" description="Basic and acidic residues" evidence="1">
    <location>
        <begin position="108"/>
        <end position="130"/>
    </location>
</feature>
<reference evidence="2 3" key="1">
    <citation type="submission" date="2023-11" db="EMBL/GenBank/DDBJ databases">
        <authorList>
            <person name="Hedman E."/>
            <person name="Englund M."/>
            <person name="Stromberg M."/>
            <person name="Nyberg Akerstrom W."/>
            <person name="Nylinder S."/>
            <person name="Jareborg N."/>
            <person name="Kallberg Y."/>
            <person name="Kronander E."/>
        </authorList>
    </citation>
    <scope>NUCLEOTIDE SEQUENCE [LARGE SCALE GENOMIC DNA]</scope>
</reference>
<evidence type="ECO:0000313" key="3">
    <source>
        <dbReference type="Proteomes" id="UP001314205"/>
    </source>
</evidence>
<sequence length="130" mass="14352">MLAWKGKGMSNYIRGTTAAAGGEGGTKGCRDGGCAIFSSAFRVALGFHFREGGFRQLLFRRNLSTPWSSYGYITMDVLSVWVADLFREDDFTDPVFEPRALHGVGSEGRGRVALRDSRRGRRAVRDRGRG</sequence>
<protein>
    <submittedName>
        <fullName evidence="2">Uncharacterized protein</fullName>
    </submittedName>
</protein>
<dbReference type="EMBL" id="CAVLGL010000079">
    <property type="protein sequence ID" value="CAK1585198.1"/>
    <property type="molecule type" value="Genomic_DNA"/>
</dbReference>
<gene>
    <name evidence="2" type="ORF">PARMNEM_LOCUS6320</name>
</gene>